<comment type="cofactor">
    <cofactor evidence="1 10">
        <name>Mg(2+)</name>
        <dbReference type="ChEBI" id="CHEBI:18420"/>
    </cofactor>
</comment>
<feature type="binding site" evidence="10">
    <location>
        <begin position="26"/>
        <end position="31"/>
    </location>
    <ligand>
        <name>substrate</name>
    </ligand>
</feature>
<keyword evidence="7 10" id="KW-0067">ATP-binding</keyword>
<protein>
    <recommendedName>
        <fullName evidence="10">tRNA dimethylallyltransferase</fullName>
        <ecNumber evidence="10">2.5.1.75</ecNumber>
    </recommendedName>
    <alternativeName>
        <fullName evidence="10">Dimethylallyl diphosphate:tRNA dimethylallyltransferase</fullName>
        <shortName evidence="10">DMAPP:tRNA dimethylallyltransferase</shortName>
        <shortName evidence="10">DMATase</shortName>
    </alternativeName>
    <alternativeName>
        <fullName evidence="10">Isopentenyl-diphosphate:tRNA isopentenyltransferase</fullName>
        <shortName evidence="10">IPP transferase</shortName>
        <shortName evidence="10">IPPT</shortName>
        <shortName evidence="10">IPTase</shortName>
    </alternativeName>
</protein>
<dbReference type="RefSeq" id="WP_271431608.1">
    <property type="nucleotide sequence ID" value="NZ_JAQIOY010000002.1"/>
</dbReference>
<name>A0ABT4XQR5_9RHOB</name>
<evidence type="ECO:0000256" key="2">
    <source>
        <dbReference type="ARBA" id="ARBA00003213"/>
    </source>
</evidence>
<dbReference type="Proteomes" id="UP001210720">
    <property type="component" value="Unassembled WGS sequence"/>
</dbReference>
<dbReference type="InterPro" id="IPR039657">
    <property type="entry name" value="Dimethylallyltransferase"/>
</dbReference>
<dbReference type="GO" id="GO:0052381">
    <property type="term" value="F:tRNA dimethylallyltransferase activity"/>
    <property type="evidence" value="ECO:0007669"/>
    <property type="project" value="UniProtKB-EC"/>
</dbReference>
<dbReference type="SUPFAM" id="SSF52540">
    <property type="entry name" value="P-loop containing nucleoside triphosphate hydrolases"/>
    <property type="match status" value="1"/>
</dbReference>
<dbReference type="InterPro" id="IPR027417">
    <property type="entry name" value="P-loop_NTPase"/>
</dbReference>
<dbReference type="EMBL" id="JAQIOY010000002">
    <property type="protein sequence ID" value="MDA7424247.1"/>
    <property type="molecule type" value="Genomic_DNA"/>
</dbReference>
<evidence type="ECO:0000256" key="11">
    <source>
        <dbReference type="RuleBase" id="RU003783"/>
    </source>
</evidence>
<comment type="function">
    <text evidence="2 10 12">Catalyzes the transfer of a dimethylallyl group onto the adenine at position 37 in tRNAs that read codons beginning with uridine, leading to the formation of N6-(dimethylallyl)adenosine (i(6)A).</text>
</comment>
<evidence type="ECO:0000256" key="10">
    <source>
        <dbReference type="HAMAP-Rule" id="MF_00185"/>
    </source>
</evidence>
<feature type="site" description="Interaction with substrate tRNA" evidence="10">
    <location>
        <position position="112"/>
    </location>
</feature>
<keyword evidence="15" id="KW-1185">Reference proteome</keyword>
<comment type="similarity">
    <text evidence="3 10 13">Belongs to the IPP transferase family.</text>
</comment>
<dbReference type="NCBIfam" id="TIGR00174">
    <property type="entry name" value="miaA"/>
    <property type="match status" value="1"/>
</dbReference>
<evidence type="ECO:0000313" key="15">
    <source>
        <dbReference type="Proteomes" id="UP001210720"/>
    </source>
</evidence>
<evidence type="ECO:0000313" key="14">
    <source>
        <dbReference type="EMBL" id="MDA7424247.1"/>
    </source>
</evidence>
<dbReference type="HAMAP" id="MF_00185">
    <property type="entry name" value="IPP_trans"/>
    <property type="match status" value="1"/>
</dbReference>
<keyword evidence="8 10" id="KW-0460">Magnesium</keyword>
<keyword evidence="5 10" id="KW-0819">tRNA processing</keyword>
<dbReference type="PANTHER" id="PTHR11088:SF60">
    <property type="entry name" value="TRNA DIMETHYLALLYLTRANSFERASE"/>
    <property type="match status" value="1"/>
</dbReference>
<evidence type="ECO:0000256" key="3">
    <source>
        <dbReference type="ARBA" id="ARBA00005842"/>
    </source>
</evidence>
<keyword evidence="6 10" id="KW-0547">Nucleotide-binding</keyword>
<evidence type="ECO:0000256" key="9">
    <source>
        <dbReference type="ARBA" id="ARBA00049563"/>
    </source>
</evidence>
<dbReference type="Gene3D" id="3.40.50.300">
    <property type="entry name" value="P-loop containing nucleotide triphosphate hydrolases"/>
    <property type="match status" value="1"/>
</dbReference>
<evidence type="ECO:0000256" key="13">
    <source>
        <dbReference type="RuleBase" id="RU003785"/>
    </source>
</evidence>
<gene>
    <name evidence="10 14" type="primary">miaA</name>
    <name evidence="14" type="ORF">PFY00_05880</name>
</gene>
<comment type="catalytic activity">
    <reaction evidence="9 10 11">
        <text>adenosine(37) in tRNA + dimethylallyl diphosphate = N(6)-dimethylallyladenosine(37) in tRNA + diphosphate</text>
        <dbReference type="Rhea" id="RHEA:26482"/>
        <dbReference type="Rhea" id="RHEA-COMP:10162"/>
        <dbReference type="Rhea" id="RHEA-COMP:10375"/>
        <dbReference type="ChEBI" id="CHEBI:33019"/>
        <dbReference type="ChEBI" id="CHEBI:57623"/>
        <dbReference type="ChEBI" id="CHEBI:74411"/>
        <dbReference type="ChEBI" id="CHEBI:74415"/>
        <dbReference type="EC" id="2.5.1.75"/>
    </reaction>
</comment>
<evidence type="ECO:0000256" key="12">
    <source>
        <dbReference type="RuleBase" id="RU003784"/>
    </source>
</evidence>
<dbReference type="Gene3D" id="1.10.20.140">
    <property type="match status" value="1"/>
</dbReference>
<dbReference type="InterPro" id="IPR018022">
    <property type="entry name" value="IPT"/>
</dbReference>
<accession>A0ABT4XQR5</accession>
<evidence type="ECO:0000256" key="8">
    <source>
        <dbReference type="ARBA" id="ARBA00022842"/>
    </source>
</evidence>
<comment type="caution">
    <text evidence="14">The sequence shown here is derived from an EMBL/GenBank/DDBJ whole genome shotgun (WGS) entry which is preliminary data.</text>
</comment>
<proteinExistence type="inferred from homology"/>
<evidence type="ECO:0000256" key="5">
    <source>
        <dbReference type="ARBA" id="ARBA00022694"/>
    </source>
</evidence>
<sequence length="309" mass="33537">MAHPKVFQTCLERLSPDRPVLIAGPTASGKSALALAIAQAQGGVVVNADAIQVFDDWRILTARPSPGDEALATHLLYGHVPGDQAYSVGHWLKQVAPLLKPGARRPIIVGGTGLYFSALTEGLADIPPTPAEIRSAGETRLASEGLAALIGTLDKSTRDRIDLANPARVMRAWEVLQTTGRGLADWQDDTPPPLLPLTQAQPILFDAPKDWLTPRIEMRFGQMIEQGALDEARANLPDWSPSRPSAKAIGASELIAHLKGEISLQDACERATILTRQFAKRQRTWFRARMGRWARVSVPEDSYLEAPSA</sequence>
<evidence type="ECO:0000256" key="1">
    <source>
        <dbReference type="ARBA" id="ARBA00001946"/>
    </source>
</evidence>
<evidence type="ECO:0000256" key="7">
    <source>
        <dbReference type="ARBA" id="ARBA00022840"/>
    </source>
</evidence>
<comment type="subunit">
    <text evidence="10">Monomer.</text>
</comment>
<dbReference type="PANTHER" id="PTHR11088">
    <property type="entry name" value="TRNA DIMETHYLALLYLTRANSFERASE"/>
    <property type="match status" value="1"/>
</dbReference>
<keyword evidence="4 10" id="KW-0808">Transferase</keyword>
<organism evidence="14 15">
    <name type="scientific">Thalassococcus lentus</name>
    <dbReference type="NCBI Taxonomy" id="1210524"/>
    <lineage>
        <taxon>Bacteria</taxon>
        <taxon>Pseudomonadati</taxon>
        <taxon>Pseudomonadota</taxon>
        <taxon>Alphaproteobacteria</taxon>
        <taxon>Rhodobacterales</taxon>
        <taxon>Roseobacteraceae</taxon>
        <taxon>Thalassococcus</taxon>
    </lineage>
</organism>
<feature type="site" description="Interaction with substrate tRNA" evidence="10">
    <location>
        <position position="134"/>
    </location>
</feature>
<comment type="caution">
    <text evidence="10">Lacks conserved residue(s) required for the propagation of feature annotation.</text>
</comment>
<reference evidence="14 15" key="1">
    <citation type="submission" date="2023-01" db="EMBL/GenBank/DDBJ databases">
        <title>Thalassococcus onchidii sp. nov., isolated from a marine invertebrate from the South China Sea.</title>
        <authorList>
            <person name="Xu S."/>
            <person name="Liu Z."/>
            <person name="Xu Y."/>
        </authorList>
    </citation>
    <scope>NUCLEOTIDE SEQUENCE [LARGE SCALE GENOMIC DNA]</scope>
    <source>
        <strain evidence="14 15">KCTC 32084</strain>
    </source>
</reference>
<evidence type="ECO:0000256" key="6">
    <source>
        <dbReference type="ARBA" id="ARBA00022741"/>
    </source>
</evidence>
<dbReference type="EC" id="2.5.1.75" evidence="10"/>
<feature type="binding site" evidence="10">
    <location>
        <begin position="24"/>
        <end position="31"/>
    </location>
    <ligand>
        <name>ATP</name>
        <dbReference type="ChEBI" id="CHEBI:30616"/>
    </ligand>
</feature>
<evidence type="ECO:0000256" key="4">
    <source>
        <dbReference type="ARBA" id="ARBA00022679"/>
    </source>
</evidence>
<dbReference type="Pfam" id="PF01715">
    <property type="entry name" value="IPPT"/>
    <property type="match status" value="1"/>
</dbReference>